<dbReference type="Proteomes" id="UP000323506">
    <property type="component" value="Chromosome A09"/>
</dbReference>
<sequence length="56" mass="6446">MMILSFVTNCYCTSRNDLSTATLYFQLNDISFNIDGKIIAPNKPSAWECKRNCQHQ</sequence>
<gene>
    <name evidence="1" type="ORF">ES288_A09G027100v1</name>
</gene>
<name>A0A5D2F4Q5_GOSDA</name>
<keyword evidence="2" id="KW-1185">Reference proteome</keyword>
<evidence type="ECO:0000313" key="1">
    <source>
        <dbReference type="EMBL" id="TYH01057.1"/>
    </source>
</evidence>
<organism evidence="1 2">
    <name type="scientific">Gossypium darwinii</name>
    <name type="common">Darwin's cotton</name>
    <name type="synonym">Gossypium barbadense var. darwinii</name>
    <dbReference type="NCBI Taxonomy" id="34276"/>
    <lineage>
        <taxon>Eukaryota</taxon>
        <taxon>Viridiplantae</taxon>
        <taxon>Streptophyta</taxon>
        <taxon>Embryophyta</taxon>
        <taxon>Tracheophyta</taxon>
        <taxon>Spermatophyta</taxon>
        <taxon>Magnoliopsida</taxon>
        <taxon>eudicotyledons</taxon>
        <taxon>Gunneridae</taxon>
        <taxon>Pentapetalae</taxon>
        <taxon>rosids</taxon>
        <taxon>malvids</taxon>
        <taxon>Malvales</taxon>
        <taxon>Malvaceae</taxon>
        <taxon>Malvoideae</taxon>
        <taxon>Gossypium</taxon>
    </lineage>
</organism>
<dbReference type="EMBL" id="CM017696">
    <property type="protein sequence ID" value="TYH01057.1"/>
    <property type="molecule type" value="Genomic_DNA"/>
</dbReference>
<reference evidence="1 2" key="1">
    <citation type="submission" date="2019-06" db="EMBL/GenBank/DDBJ databases">
        <title>WGS assembly of Gossypium darwinii.</title>
        <authorList>
            <person name="Chen Z.J."/>
            <person name="Sreedasyam A."/>
            <person name="Ando A."/>
            <person name="Song Q."/>
            <person name="De L."/>
            <person name="Hulse-Kemp A."/>
            <person name="Ding M."/>
            <person name="Ye W."/>
            <person name="Kirkbride R."/>
            <person name="Jenkins J."/>
            <person name="Plott C."/>
            <person name="Lovell J."/>
            <person name="Lin Y.-M."/>
            <person name="Vaughn R."/>
            <person name="Liu B."/>
            <person name="Li W."/>
            <person name="Simpson S."/>
            <person name="Scheffler B."/>
            <person name="Saski C."/>
            <person name="Grover C."/>
            <person name="Hu G."/>
            <person name="Conover J."/>
            <person name="Carlson J."/>
            <person name="Shu S."/>
            <person name="Boston L."/>
            <person name="Williams M."/>
            <person name="Peterson D."/>
            <person name="Mcgee K."/>
            <person name="Jones D."/>
            <person name="Wendel J."/>
            <person name="Stelly D."/>
            <person name="Grimwood J."/>
            <person name="Schmutz J."/>
        </authorList>
    </citation>
    <scope>NUCLEOTIDE SEQUENCE [LARGE SCALE GENOMIC DNA]</scope>
    <source>
        <strain evidence="1">1808015.09</strain>
    </source>
</reference>
<dbReference type="AlphaFoldDB" id="A0A5D2F4Q5"/>
<evidence type="ECO:0000313" key="2">
    <source>
        <dbReference type="Proteomes" id="UP000323506"/>
    </source>
</evidence>
<protein>
    <submittedName>
        <fullName evidence="1">Uncharacterized protein</fullName>
    </submittedName>
</protein>
<accession>A0A5D2F4Q5</accession>
<proteinExistence type="predicted"/>